<dbReference type="Pfam" id="PF08021">
    <property type="entry name" value="FAD_binding_9"/>
    <property type="match status" value="1"/>
</dbReference>
<organism evidence="3 4">
    <name type="scientific">Frigidibacter albus</name>
    <dbReference type="NCBI Taxonomy" id="1465486"/>
    <lineage>
        <taxon>Bacteria</taxon>
        <taxon>Pseudomonadati</taxon>
        <taxon>Pseudomonadota</taxon>
        <taxon>Alphaproteobacteria</taxon>
        <taxon>Rhodobacterales</taxon>
        <taxon>Paracoccaceae</taxon>
        <taxon>Frigidibacter</taxon>
    </lineage>
</organism>
<dbReference type="InterPro" id="IPR017938">
    <property type="entry name" value="Riboflavin_synthase-like_b-brl"/>
</dbReference>
<dbReference type="InterPro" id="IPR039261">
    <property type="entry name" value="FNR_nucleotide-bd"/>
</dbReference>
<comment type="caution">
    <text evidence="3">The sequence shown here is derived from an EMBL/GenBank/DDBJ whole genome shotgun (WGS) entry which is preliminary data.</text>
</comment>
<dbReference type="SUPFAM" id="SSF63380">
    <property type="entry name" value="Riboflavin synthase domain-like"/>
    <property type="match status" value="1"/>
</dbReference>
<proteinExistence type="inferred from homology"/>
<dbReference type="RefSeq" id="WP_161342374.1">
    <property type="nucleotide sequence ID" value="NZ_BMGW01000001.1"/>
</dbReference>
<evidence type="ECO:0000259" key="2">
    <source>
        <dbReference type="PROSITE" id="PS51384"/>
    </source>
</evidence>
<dbReference type="CDD" id="cd06193">
    <property type="entry name" value="siderophore_interacting"/>
    <property type="match status" value="1"/>
</dbReference>
<feature type="domain" description="FAD-binding FR-type" evidence="2">
    <location>
        <begin position="99"/>
        <end position="221"/>
    </location>
</feature>
<evidence type="ECO:0000256" key="1">
    <source>
        <dbReference type="ARBA" id="ARBA00035644"/>
    </source>
</evidence>
<dbReference type="InterPro" id="IPR007037">
    <property type="entry name" value="SIP_rossman_dom"/>
</dbReference>
<accession>A0A6L8VBF9</accession>
<name>A0A6L8VBF9_9RHOB</name>
<dbReference type="InterPro" id="IPR039374">
    <property type="entry name" value="SIP_fam"/>
</dbReference>
<dbReference type="Proteomes" id="UP000477083">
    <property type="component" value="Unassembled WGS sequence"/>
</dbReference>
<evidence type="ECO:0000313" key="3">
    <source>
        <dbReference type="EMBL" id="MZQ87603.1"/>
    </source>
</evidence>
<reference evidence="3 4" key="1">
    <citation type="submission" date="2020-01" db="EMBL/GenBank/DDBJ databases">
        <title>Frigidibacter albus SP32T (=CGMCC 1.13995T).</title>
        <authorList>
            <person name="Liao X."/>
        </authorList>
    </citation>
    <scope>NUCLEOTIDE SEQUENCE [LARGE SCALE GENOMIC DNA]</scope>
    <source>
        <strain evidence="3 4">SP32</strain>
    </source>
</reference>
<dbReference type="Gene3D" id="3.40.50.80">
    <property type="entry name" value="Nucleotide-binding domain of ferredoxin-NADP reductase (FNR) module"/>
    <property type="match status" value="1"/>
</dbReference>
<evidence type="ECO:0000313" key="4">
    <source>
        <dbReference type="Proteomes" id="UP000477083"/>
    </source>
</evidence>
<dbReference type="InterPro" id="IPR017927">
    <property type="entry name" value="FAD-bd_FR_type"/>
</dbReference>
<keyword evidence="4" id="KW-1185">Reference proteome</keyword>
<dbReference type="InterPro" id="IPR013113">
    <property type="entry name" value="SIP_FAD-bd"/>
</dbReference>
<dbReference type="Pfam" id="PF04954">
    <property type="entry name" value="SIP"/>
    <property type="match status" value="1"/>
</dbReference>
<protein>
    <submittedName>
        <fullName evidence="3">SIP domain-containing protein</fullName>
    </submittedName>
</protein>
<gene>
    <name evidence="3" type="ORF">GS660_00670</name>
</gene>
<dbReference type="AlphaFoldDB" id="A0A6L8VBF9"/>
<dbReference type="OrthoDB" id="9814826at2"/>
<sequence length="335" mass="34832">MTEHLAATLPGLAPEAALAALRAAAAPYDAPCREVPGGLAVEIWGGEVRLALTGGAPALAVFAPDMRILFVLQDALGSVFEAAGCAPVWDRVDEGALAPGLALMRVVSVRQVSPGFRRVRLAGPEAARFGAQGLHFRLLLPPAGQPPEWPRIDAKGRTRWPEGAAALHRPVYTVRALDGAAGWIEFDIFVHEGGGATEWSAGVQAGAEVGVMGPGGGWVPAAGHVTLIGDETALPAIARILSLLPAGVQGSAHVAVAAEDLPDLPRPDGMALHRVEGRCALVPALEAVEVPAVDRFVWFAAEKRLAEAARKVLRARGLGKSEMMAAGYWAAEGEV</sequence>
<dbReference type="EMBL" id="WWNR01000001">
    <property type="protein sequence ID" value="MZQ87603.1"/>
    <property type="molecule type" value="Genomic_DNA"/>
</dbReference>
<dbReference type="PANTHER" id="PTHR30157">
    <property type="entry name" value="FERRIC REDUCTASE, NADPH-DEPENDENT"/>
    <property type="match status" value="1"/>
</dbReference>
<comment type="similarity">
    <text evidence="1">Belongs to the SIP oxidoreductase family.</text>
</comment>
<dbReference type="GO" id="GO:0016491">
    <property type="term" value="F:oxidoreductase activity"/>
    <property type="evidence" value="ECO:0007669"/>
    <property type="project" value="InterPro"/>
</dbReference>
<dbReference type="Gene3D" id="2.40.30.10">
    <property type="entry name" value="Translation factors"/>
    <property type="match status" value="1"/>
</dbReference>
<dbReference type="PROSITE" id="PS51384">
    <property type="entry name" value="FAD_FR"/>
    <property type="match status" value="1"/>
</dbReference>
<dbReference type="PANTHER" id="PTHR30157:SF0">
    <property type="entry name" value="NADPH-DEPENDENT FERRIC-CHELATE REDUCTASE"/>
    <property type="match status" value="1"/>
</dbReference>